<dbReference type="AlphaFoldDB" id="A0A4Q0ZCX6"/>
<dbReference type="InterPro" id="IPR011008">
    <property type="entry name" value="Dimeric_a/b-barrel"/>
</dbReference>
<evidence type="ECO:0000313" key="3">
    <source>
        <dbReference type="Proteomes" id="UP000290870"/>
    </source>
</evidence>
<dbReference type="OrthoDB" id="9797060at2"/>
<dbReference type="InterPro" id="IPR052936">
    <property type="entry name" value="Jasmonate_Hydroxylase-like"/>
</dbReference>
<dbReference type="PROSITE" id="PS51725">
    <property type="entry name" value="ABM"/>
    <property type="match status" value="1"/>
</dbReference>
<evidence type="ECO:0000259" key="1">
    <source>
        <dbReference type="PROSITE" id="PS51725"/>
    </source>
</evidence>
<reference evidence="2 3" key="1">
    <citation type="submission" date="2017-10" db="EMBL/GenBank/DDBJ databases">
        <title>Genomics of the genus Arcobacter.</title>
        <authorList>
            <person name="Perez-Cataluna A."/>
            <person name="Figueras M.J."/>
        </authorList>
    </citation>
    <scope>NUCLEOTIDE SEQUENCE [LARGE SCALE GENOMIC DNA]</scope>
    <source>
        <strain evidence="2 3">F26</strain>
    </source>
</reference>
<organism evidence="2 3">
    <name type="scientific">Arcobacter cloacae</name>
    <dbReference type="NCBI Taxonomy" id="1054034"/>
    <lineage>
        <taxon>Bacteria</taxon>
        <taxon>Pseudomonadati</taxon>
        <taxon>Campylobacterota</taxon>
        <taxon>Epsilonproteobacteria</taxon>
        <taxon>Campylobacterales</taxon>
        <taxon>Arcobacteraceae</taxon>
        <taxon>Arcobacter</taxon>
    </lineage>
</organism>
<dbReference type="Proteomes" id="UP000290870">
    <property type="component" value="Unassembled WGS sequence"/>
</dbReference>
<keyword evidence="2" id="KW-0503">Monooxygenase</keyword>
<dbReference type="GO" id="GO:0004497">
    <property type="term" value="F:monooxygenase activity"/>
    <property type="evidence" value="ECO:0007669"/>
    <property type="project" value="UniProtKB-KW"/>
</dbReference>
<gene>
    <name evidence="2" type="ORF">CRU90_07225</name>
</gene>
<accession>A0A4Q0ZCX6</accession>
<dbReference type="EMBL" id="PDJZ01000006">
    <property type="protein sequence ID" value="RXJ84183.1"/>
    <property type="molecule type" value="Genomic_DNA"/>
</dbReference>
<evidence type="ECO:0000313" key="2">
    <source>
        <dbReference type="EMBL" id="RXJ84183.1"/>
    </source>
</evidence>
<dbReference type="Gene3D" id="3.30.70.100">
    <property type="match status" value="1"/>
</dbReference>
<comment type="caution">
    <text evidence="2">The sequence shown here is derived from an EMBL/GenBank/DDBJ whole genome shotgun (WGS) entry which is preliminary data.</text>
</comment>
<feature type="domain" description="ABM" evidence="1">
    <location>
        <begin position="2"/>
        <end position="91"/>
    </location>
</feature>
<dbReference type="SUPFAM" id="SSF54909">
    <property type="entry name" value="Dimeric alpha+beta barrel"/>
    <property type="match status" value="1"/>
</dbReference>
<proteinExistence type="predicted"/>
<dbReference type="InterPro" id="IPR007138">
    <property type="entry name" value="ABM_dom"/>
</dbReference>
<dbReference type="Pfam" id="PF03992">
    <property type="entry name" value="ABM"/>
    <property type="match status" value="1"/>
</dbReference>
<dbReference type="RefSeq" id="WP_128986613.1">
    <property type="nucleotide sequence ID" value="NZ_PDJZ01000006.1"/>
</dbReference>
<protein>
    <submittedName>
        <fullName evidence="2">Antibiotic biosynthesis monooxygenase</fullName>
    </submittedName>
</protein>
<sequence length="105" mass="12625">MYGVIFEVEIQENKKDEYLQIAAKLKEQLVKEEGFISIERFQSLVNENKLLSLSFWEDEKSILNWKKNLDHFSAQKKGRESIFKDYRIRVVEVKRDYTLQSSDFK</sequence>
<keyword evidence="2" id="KW-0560">Oxidoreductase</keyword>
<dbReference type="PANTHER" id="PTHR37811">
    <property type="entry name" value="BLL5343 PROTEIN"/>
    <property type="match status" value="1"/>
</dbReference>
<dbReference type="PANTHER" id="PTHR37811:SF2">
    <property type="entry name" value="ABM DOMAIN-CONTAINING PROTEIN"/>
    <property type="match status" value="1"/>
</dbReference>
<name>A0A4Q0ZCX6_9BACT</name>